<protein>
    <recommendedName>
        <fullName evidence="5">RING-type E3 ubiquitin transferase</fullName>
        <ecNumber evidence="5">2.3.2.27</ecNumber>
    </recommendedName>
</protein>
<evidence type="ECO:0000256" key="10">
    <source>
        <dbReference type="ARBA" id="ARBA00022737"/>
    </source>
</evidence>
<keyword evidence="19" id="KW-0539">Nucleus</keyword>
<dbReference type="InterPro" id="IPR013087">
    <property type="entry name" value="Znf_C2H2_type"/>
</dbReference>
<feature type="repeat" description="Solcar" evidence="22">
    <location>
        <begin position="115"/>
        <end position="206"/>
    </location>
</feature>
<dbReference type="Gene3D" id="1.50.40.10">
    <property type="entry name" value="Mitochondrial carrier domain"/>
    <property type="match status" value="1"/>
</dbReference>
<feature type="domain" description="C2H2-type" evidence="24">
    <location>
        <begin position="467"/>
        <end position="493"/>
    </location>
</feature>
<dbReference type="SUPFAM" id="SSF103506">
    <property type="entry name" value="Mitochondrial carrier"/>
    <property type="match status" value="1"/>
</dbReference>
<evidence type="ECO:0000313" key="26">
    <source>
        <dbReference type="Proteomes" id="UP001164929"/>
    </source>
</evidence>
<feature type="repeat" description="Solcar" evidence="22">
    <location>
        <begin position="215"/>
        <end position="298"/>
    </location>
</feature>
<dbReference type="InterPro" id="IPR013083">
    <property type="entry name" value="Znf_RING/FYVE/PHD"/>
</dbReference>
<dbReference type="InterPro" id="IPR017907">
    <property type="entry name" value="Znf_RING_CS"/>
</dbReference>
<feature type="compositionally biased region" description="Pro residues" evidence="23">
    <location>
        <begin position="786"/>
        <end position="797"/>
    </location>
</feature>
<dbReference type="PROSITE" id="PS00518">
    <property type="entry name" value="ZF_RING_1"/>
    <property type="match status" value="1"/>
</dbReference>
<accession>A0AAD6QMC4</accession>
<dbReference type="FunFam" id="1.50.40.10:FF:000019">
    <property type="entry name" value="Mitochondrial uncoupling protein 1"/>
    <property type="match status" value="1"/>
</dbReference>
<proteinExistence type="inferred from homology"/>
<evidence type="ECO:0000256" key="4">
    <source>
        <dbReference type="ARBA" id="ARBA00006375"/>
    </source>
</evidence>
<dbReference type="PROSITE" id="PS51257">
    <property type="entry name" value="PROKAR_LIPOPROTEIN"/>
    <property type="match status" value="1"/>
</dbReference>
<dbReference type="GO" id="GO:0008270">
    <property type="term" value="F:zinc ion binding"/>
    <property type="evidence" value="ECO:0007669"/>
    <property type="project" value="UniProtKB-KW"/>
</dbReference>
<dbReference type="PROSITE" id="PS50920">
    <property type="entry name" value="SOLCAR"/>
    <property type="match status" value="3"/>
</dbReference>
<comment type="subcellular location">
    <subcellularLocation>
        <location evidence="3">Mitochondrion inner membrane</location>
        <topology evidence="3">Multi-pass membrane protein</topology>
    </subcellularLocation>
    <subcellularLocation>
        <location evidence="2">Nucleus</location>
    </subcellularLocation>
</comment>
<dbReference type="GO" id="GO:0030155">
    <property type="term" value="P:regulation of cell adhesion"/>
    <property type="evidence" value="ECO:0007669"/>
    <property type="project" value="TreeGrafter"/>
</dbReference>
<feature type="repeat" description="Solcar" evidence="22">
    <location>
        <begin position="11"/>
        <end position="105"/>
    </location>
</feature>
<comment type="similarity">
    <text evidence="4">Belongs to the mitochondrial carrier (TC 2.A.29) family.</text>
</comment>
<gene>
    <name evidence="25" type="ORF">NC653_016176</name>
</gene>
<dbReference type="Proteomes" id="UP001164929">
    <property type="component" value="Chromosome 6"/>
</dbReference>
<evidence type="ECO:0000256" key="11">
    <source>
        <dbReference type="ARBA" id="ARBA00022771"/>
    </source>
</evidence>
<dbReference type="PANTHER" id="PTHR13480:SF0">
    <property type="entry name" value="E3 UBIQUITIN-PROTEIN LIGASE HAKAI"/>
    <property type="match status" value="1"/>
</dbReference>
<dbReference type="GO" id="GO:0005743">
    <property type="term" value="C:mitochondrial inner membrane"/>
    <property type="evidence" value="ECO:0007669"/>
    <property type="project" value="UniProtKB-SubCell"/>
</dbReference>
<keyword evidence="12" id="KW-0833">Ubl conjugation pathway</keyword>
<evidence type="ECO:0000256" key="17">
    <source>
        <dbReference type="ARBA" id="ARBA00023128"/>
    </source>
</evidence>
<keyword evidence="7" id="KW-0808">Transferase</keyword>
<dbReference type="InterPro" id="IPR002067">
    <property type="entry name" value="MCP"/>
</dbReference>
<evidence type="ECO:0000259" key="24">
    <source>
        <dbReference type="PROSITE" id="PS50157"/>
    </source>
</evidence>
<dbReference type="EC" id="2.3.2.27" evidence="5"/>
<keyword evidence="10" id="KW-0677">Repeat</keyword>
<comment type="catalytic activity">
    <reaction evidence="1">
        <text>S-ubiquitinyl-[E2 ubiquitin-conjugating enzyme]-L-cysteine + [acceptor protein]-L-lysine = [E2 ubiquitin-conjugating enzyme]-L-cysteine + N(6)-ubiquitinyl-[acceptor protein]-L-lysine.</text>
        <dbReference type="EC" id="2.3.2.27"/>
    </reaction>
</comment>
<keyword evidence="16" id="KW-0346">Stress response</keyword>
<name>A0AAD6QMC4_9ROSI</name>
<dbReference type="FunFam" id="3.30.40.10:FF:000280">
    <property type="entry name" value="E3 ubiquitin-protein ligase Hakai"/>
    <property type="match status" value="1"/>
</dbReference>
<dbReference type="PANTHER" id="PTHR13480">
    <property type="entry name" value="E3 UBIQUITIN-PROTEIN LIGASE HAKAI-RELATED"/>
    <property type="match status" value="1"/>
</dbReference>
<keyword evidence="17" id="KW-0496">Mitochondrion</keyword>
<keyword evidence="15" id="KW-1133">Transmembrane helix</keyword>
<keyword evidence="9" id="KW-0479">Metal-binding</keyword>
<evidence type="ECO:0000256" key="6">
    <source>
        <dbReference type="ARBA" id="ARBA00022448"/>
    </source>
</evidence>
<dbReference type="GO" id="GO:0005634">
    <property type="term" value="C:nucleus"/>
    <property type="evidence" value="ECO:0007669"/>
    <property type="project" value="UniProtKB-SubCell"/>
</dbReference>
<keyword evidence="26" id="KW-1185">Reference proteome</keyword>
<sequence length="834" mass="89634">MVADSKGKSDISFAGNYASSAFAACFAEICTIPLDTAKVRLQLQKSAVAGDGLALPKYRGMLGTVATIGREEGLSALWKGIVPGLHRQCVFGGLRLGLYEPVKNFYVGSDFVGDVPLTKKILAALTTGAIGITVANPTDLVKVRLQAEGKLPPGVPRRYTGALNAYSTIVRQEGVGALWTGIGPNVARNAIINAAELASYDQLKQTILKIPGFTDNTVTHLFAALGAGFFAVCIGSPVDVVKSRMMGDSAYKNTLDCFIKTLKNDGPLAFYKGFIPNFGRLGSWNVQVVEIRSPIGKEICQKLRIILSFNMMAKLQCMGMMEVVPIKINCLGFGGKMLIRLSKPSSETGGGGAAGGGGGAVVKPLTSETVTVACPDHLVLADLPVAKGIGSATAATIAKTVGRRSRRQLGERVHFCVRCDFPIAIYGRLSPCEHAFCLDCARSDSICYLCDERIQKIQTIKMMEGIFICAAPHCLKSFLKSSEFEAHIHDSHADLLQPNAVKDEGNEYEVQSTKQPTASDSTVRAPPRPVISPGSSSQLLDFEDKARRQQPREPLQRPMMSKPPYFGQAQNYLSEPQLNNNLPPGFDRPVQQSHFQQITQGHPQQESSQFADKQQGMVSETPMPEYPPMHSIQPPNFVVPMNSNPLLTPQFGLPPFQTEGAQPFYVAPYEMGQMARPDSAPDGGAEQGSLLGFPPGPAGGMNFMANYSQPWNSGPAPGSQGIPDAFANSSDSQGNIAFYQGDYGRNPGILPMVPPPPPTANKGMEAIHAGNMDHRDGKGILAPQPFKHPPPPPPPLPHASQSKRGKYYSGDMGHEGPDFGWQHENRDGFGSGQE</sequence>
<evidence type="ECO:0000256" key="23">
    <source>
        <dbReference type="SAM" id="MobiDB-lite"/>
    </source>
</evidence>
<keyword evidence="18 22" id="KW-0472">Membrane</keyword>
<dbReference type="EMBL" id="JAQIZT010000006">
    <property type="protein sequence ID" value="KAJ6992969.1"/>
    <property type="molecule type" value="Genomic_DNA"/>
</dbReference>
<evidence type="ECO:0000256" key="16">
    <source>
        <dbReference type="ARBA" id="ARBA00023016"/>
    </source>
</evidence>
<dbReference type="CDD" id="cd16508">
    <property type="entry name" value="RING-HC_HAKAI-like"/>
    <property type="match status" value="1"/>
</dbReference>
<dbReference type="PRINTS" id="PR00784">
    <property type="entry name" value="MTUNCOUPLING"/>
</dbReference>
<dbReference type="Pfam" id="PF00153">
    <property type="entry name" value="Mito_carr"/>
    <property type="match status" value="3"/>
</dbReference>
<dbReference type="PROSITE" id="PS00028">
    <property type="entry name" value="ZINC_FINGER_C2H2_1"/>
    <property type="match status" value="1"/>
</dbReference>
<evidence type="ECO:0000256" key="21">
    <source>
        <dbReference type="PROSITE-ProRule" id="PRU00042"/>
    </source>
</evidence>
<dbReference type="GO" id="GO:0016567">
    <property type="term" value="P:protein ubiquitination"/>
    <property type="evidence" value="ECO:0007669"/>
    <property type="project" value="InterPro"/>
</dbReference>
<comment type="similarity">
    <text evidence="20">Belongs to the Hakai family.</text>
</comment>
<dbReference type="InterPro" id="IPR040383">
    <property type="entry name" value="HAKAI/CBLL2"/>
</dbReference>
<feature type="compositionally biased region" description="Basic and acidic residues" evidence="23">
    <location>
        <begin position="542"/>
        <end position="555"/>
    </location>
</feature>
<dbReference type="InterPro" id="IPR040380">
    <property type="entry name" value="HAKAI-like_RING-HC"/>
</dbReference>
<keyword evidence="8 22" id="KW-0812">Transmembrane</keyword>
<evidence type="ECO:0000256" key="5">
    <source>
        <dbReference type="ARBA" id="ARBA00012483"/>
    </source>
</evidence>
<evidence type="ECO:0000256" key="22">
    <source>
        <dbReference type="PROSITE-ProRule" id="PRU00282"/>
    </source>
</evidence>
<evidence type="ECO:0000256" key="14">
    <source>
        <dbReference type="ARBA" id="ARBA00022833"/>
    </source>
</evidence>
<evidence type="ECO:0000256" key="20">
    <source>
        <dbReference type="ARBA" id="ARBA00038499"/>
    </source>
</evidence>
<dbReference type="PROSITE" id="PS50157">
    <property type="entry name" value="ZINC_FINGER_C2H2_2"/>
    <property type="match status" value="1"/>
</dbReference>
<feature type="compositionally biased region" description="Basic and acidic residues" evidence="23">
    <location>
        <begin position="812"/>
        <end position="827"/>
    </location>
</feature>
<dbReference type="InterPro" id="IPR023395">
    <property type="entry name" value="MCP_dom_sf"/>
</dbReference>
<evidence type="ECO:0000256" key="19">
    <source>
        <dbReference type="ARBA" id="ARBA00023242"/>
    </source>
</evidence>
<feature type="compositionally biased region" description="Polar residues" evidence="23">
    <location>
        <begin position="509"/>
        <end position="522"/>
    </location>
</feature>
<feature type="compositionally biased region" description="Polar residues" evidence="23">
    <location>
        <begin position="590"/>
        <end position="618"/>
    </location>
</feature>
<organism evidence="25 26">
    <name type="scientific">Populus alba x Populus x berolinensis</name>
    <dbReference type="NCBI Taxonomy" id="444605"/>
    <lineage>
        <taxon>Eukaryota</taxon>
        <taxon>Viridiplantae</taxon>
        <taxon>Streptophyta</taxon>
        <taxon>Embryophyta</taxon>
        <taxon>Tracheophyta</taxon>
        <taxon>Spermatophyta</taxon>
        <taxon>Magnoliopsida</taxon>
        <taxon>eudicotyledons</taxon>
        <taxon>Gunneridae</taxon>
        <taxon>Pentapetalae</taxon>
        <taxon>rosids</taxon>
        <taxon>fabids</taxon>
        <taxon>Malpighiales</taxon>
        <taxon>Salicaceae</taxon>
        <taxon>Saliceae</taxon>
        <taxon>Populus</taxon>
    </lineage>
</organism>
<evidence type="ECO:0000256" key="2">
    <source>
        <dbReference type="ARBA" id="ARBA00004123"/>
    </source>
</evidence>
<evidence type="ECO:0000256" key="9">
    <source>
        <dbReference type="ARBA" id="ARBA00022723"/>
    </source>
</evidence>
<dbReference type="Gene3D" id="3.30.40.10">
    <property type="entry name" value="Zinc/RING finger domain, C3HC4 (zinc finger)"/>
    <property type="match status" value="1"/>
</dbReference>
<keyword evidence="13" id="KW-0999">Mitochondrion inner membrane</keyword>
<evidence type="ECO:0000256" key="1">
    <source>
        <dbReference type="ARBA" id="ARBA00000900"/>
    </source>
</evidence>
<comment type="caution">
    <text evidence="25">The sequence shown here is derived from an EMBL/GenBank/DDBJ whole genome shotgun (WGS) entry which is preliminary data.</text>
</comment>
<feature type="region of interest" description="Disordered" evidence="23">
    <location>
        <begin position="505"/>
        <end position="631"/>
    </location>
</feature>
<feature type="compositionally biased region" description="Polar residues" evidence="23">
    <location>
        <begin position="568"/>
        <end position="582"/>
    </location>
</feature>
<evidence type="ECO:0000256" key="13">
    <source>
        <dbReference type="ARBA" id="ARBA00022792"/>
    </source>
</evidence>
<keyword evidence="6" id="KW-0813">Transport</keyword>
<feature type="region of interest" description="Disordered" evidence="23">
    <location>
        <begin position="773"/>
        <end position="834"/>
    </location>
</feature>
<evidence type="ECO:0000256" key="15">
    <source>
        <dbReference type="ARBA" id="ARBA00022989"/>
    </source>
</evidence>
<evidence type="ECO:0000256" key="8">
    <source>
        <dbReference type="ARBA" id="ARBA00022692"/>
    </source>
</evidence>
<evidence type="ECO:0000256" key="18">
    <source>
        <dbReference type="ARBA" id="ARBA00023136"/>
    </source>
</evidence>
<dbReference type="GO" id="GO:0015171">
    <property type="term" value="F:amino acid transmembrane transporter activity"/>
    <property type="evidence" value="ECO:0007669"/>
    <property type="project" value="UniProtKB-ARBA"/>
</dbReference>
<keyword evidence="14" id="KW-0862">Zinc</keyword>
<evidence type="ECO:0000256" key="7">
    <source>
        <dbReference type="ARBA" id="ARBA00022679"/>
    </source>
</evidence>
<evidence type="ECO:0000256" key="12">
    <source>
        <dbReference type="ARBA" id="ARBA00022786"/>
    </source>
</evidence>
<reference evidence="25" key="1">
    <citation type="journal article" date="2023" name="Mol. Ecol. Resour.">
        <title>Chromosome-level genome assembly of a triploid poplar Populus alba 'Berolinensis'.</title>
        <authorList>
            <person name="Chen S."/>
            <person name="Yu Y."/>
            <person name="Wang X."/>
            <person name="Wang S."/>
            <person name="Zhang T."/>
            <person name="Zhou Y."/>
            <person name="He R."/>
            <person name="Meng N."/>
            <person name="Wang Y."/>
            <person name="Liu W."/>
            <person name="Liu Z."/>
            <person name="Liu J."/>
            <person name="Guo Q."/>
            <person name="Huang H."/>
            <person name="Sederoff R.R."/>
            <person name="Wang G."/>
            <person name="Qu G."/>
            <person name="Chen S."/>
        </authorList>
    </citation>
    <scope>NUCLEOTIDE SEQUENCE</scope>
    <source>
        <strain evidence="25">SC-2020</strain>
    </source>
</reference>
<evidence type="ECO:0000256" key="3">
    <source>
        <dbReference type="ARBA" id="ARBA00004448"/>
    </source>
</evidence>
<dbReference type="AlphaFoldDB" id="A0AAD6QMC4"/>
<evidence type="ECO:0000313" key="25">
    <source>
        <dbReference type="EMBL" id="KAJ6992969.1"/>
    </source>
</evidence>
<dbReference type="InterPro" id="IPR018108">
    <property type="entry name" value="MCP_transmembrane"/>
</dbReference>
<keyword evidence="11 21" id="KW-0863">Zinc-finger</keyword>
<dbReference type="GO" id="GO:0061630">
    <property type="term" value="F:ubiquitin protein ligase activity"/>
    <property type="evidence" value="ECO:0007669"/>
    <property type="project" value="UniProtKB-EC"/>
</dbReference>